<reference evidence="2" key="1">
    <citation type="submission" date="2019-03" db="EMBL/GenBank/DDBJ databases">
        <title>WGS assembly of Setaria viridis.</title>
        <authorList>
            <person name="Huang P."/>
            <person name="Jenkins J."/>
            <person name="Grimwood J."/>
            <person name="Barry K."/>
            <person name="Healey A."/>
            <person name="Mamidi S."/>
            <person name="Sreedasyam A."/>
            <person name="Shu S."/>
            <person name="Feldman M."/>
            <person name="Wu J."/>
            <person name="Yu Y."/>
            <person name="Chen C."/>
            <person name="Johnson J."/>
            <person name="Rokhsar D."/>
            <person name="Baxter I."/>
            <person name="Schmutz J."/>
            <person name="Brutnell T."/>
            <person name="Kellogg E."/>
        </authorList>
    </citation>
    <scope>NUCLEOTIDE SEQUENCE [LARGE SCALE GENOMIC DNA]</scope>
</reference>
<evidence type="ECO:0000256" key="1">
    <source>
        <dbReference type="SAM" id="SignalP"/>
    </source>
</evidence>
<evidence type="ECO:0000313" key="3">
    <source>
        <dbReference type="Proteomes" id="UP000298652"/>
    </source>
</evidence>
<feature type="signal peptide" evidence="1">
    <location>
        <begin position="1"/>
        <end position="20"/>
    </location>
</feature>
<keyword evidence="1" id="KW-0732">Signal</keyword>
<gene>
    <name evidence="2" type="ORF">SEVIR_7G084901v2</name>
</gene>
<accession>A0A4U6TMW9</accession>
<dbReference type="EMBL" id="CM016558">
    <property type="protein sequence ID" value="TKW04058.1"/>
    <property type="molecule type" value="Genomic_DNA"/>
</dbReference>
<protein>
    <submittedName>
        <fullName evidence="2">Uncharacterized protein</fullName>
    </submittedName>
</protein>
<proteinExistence type="predicted"/>
<dbReference type="Gramene" id="TKW04058">
    <property type="protein sequence ID" value="TKW04058"/>
    <property type="gene ID" value="SEVIR_7G084901v2"/>
</dbReference>
<dbReference type="AlphaFoldDB" id="A0A4U6TMW9"/>
<evidence type="ECO:0000313" key="2">
    <source>
        <dbReference type="EMBL" id="TKW04058.1"/>
    </source>
</evidence>
<dbReference type="Proteomes" id="UP000298652">
    <property type="component" value="Chromosome 7"/>
</dbReference>
<feature type="chain" id="PRO_5020414226" evidence="1">
    <location>
        <begin position="21"/>
        <end position="32"/>
    </location>
</feature>
<keyword evidence="3" id="KW-1185">Reference proteome</keyword>
<name>A0A4U6TMW9_SETVI</name>
<sequence length="32" mass="3673">MEGLFFSVTLMISLVLYLLCQDQDQMQQGASY</sequence>
<organism evidence="2 3">
    <name type="scientific">Setaria viridis</name>
    <name type="common">Green bristlegrass</name>
    <name type="synonym">Setaria italica subsp. viridis</name>
    <dbReference type="NCBI Taxonomy" id="4556"/>
    <lineage>
        <taxon>Eukaryota</taxon>
        <taxon>Viridiplantae</taxon>
        <taxon>Streptophyta</taxon>
        <taxon>Embryophyta</taxon>
        <taxon>Tracheophyta</taxon>
        <taxon>Spermatophyta</taxon>
        <taxon>Magnoliopsida</taxon>
        <taxon>Liliopsida</taxon>
        <taxon>Poales</taxon>
        <taxon>Poaceae</taxon>
        <taxon>PACMAD clade</taxon>
        <taxon>Panicoideae</taxon>
        <taxon>Panicodae</taxon>
        <taxon>Paniceae</taxon>
        <taxon>Cenchrinae</taxon>
        <taxon>Setaria</taxon>
    </lineage>
</organism>